<keyword evidence="1" id="KW-1185">Reference proteome</keyword>
<reference evidence="2" key="1">
    <citation type="submission" date="2016-11" db="UniProtKB">
        <authorList>
            <consortium name="WormBaseParasite"/>
        </authorList>
    </citation>
    <scope>IDENTIFICATION</scope>
</reference>
<dbReference type="AlphaFoldDB" id="A0A1I7WWI5"/>
<dbReference type="Proteomes" id="UP000095283">
    <property type="component" value="Unplaced"/>
</dbReference>
<evidence type="ECO:0000313" key="2">
    <source>
        <dbReference type="WBParaSite" id="Hba_09505"/>
    </source>
</evidence>
<name>A0A1I7WWI5_HETBA</name>
<accession>A0A1I7WWI5</accession>
<evidence type="ECO:0000313" key="1">
    <source>
        <dbReference type="Proteomes" id="UP000095283"/>
    </source>
</evidence>
<organism evidence="1 2">
    <name type="scientific">Heterorhabditis bacteriophora</name>
    <name type="common">Entomopathogenic nematode worm</name>
    <dbReference type="NCBI Taxonomy" id="37862"/>
    <lineage>
        <taxon>Eukaryota</taxon>
        <taxon>Metazoa</taxon>
        <taxon>Ecdysozoa</taxon>
        <taxon>Nematoda</taxon>
        <taxon>Chromadorea</taxon>
        <taxon>Rhabditida</taxon>
        <taxon>Rhabditina</taxon>
        <taxon>Rhabditomorpha</taxon>
        <taxon>Strongyloidea</taxon>
        <taxon>Heterorhabditidae</taxon>
        <taxon>Heterorhabditis</taxon>
    </lineage>
</organism>
<protein>
    <submittedName>
        <fullName evidence="2">Uncharacterized protein</fullName>
    </submittedName>
</protein>
<proteinExistence type="predicted"/>
<dbReference type="WBParaSite" id="Hba_09505">
    <property type="protein sequence ID" value="Hba_09505"/>
    <property type="gene ID" value="Hba_09505"/>
</dbReference>
<sequence length="101" mass="12040">MALTLRGRITTSMKCMKPRLVEFEAIQLRQTKHTDAKYLLILIELVKIYVLDIEFHESRFNHWSTTSRMKQNKLPTSNRRKRSPTLLEELRTLWEKPEAAL</sequence>